<evidence type="ECO:0000256" key="2">
    <source>
        <dbReference type="ARBA" id="ARBA00022679"/>
    </source>
</evidence>
<accession>A0A9D1MQZ3</accession>
<gene>
    <name evidence="3" type="primary">rsmD</name>
    <name evidence="3" type="ORF">IAB06_06595</name>
</gene>
<dbReference type="AlphaFoldDB" id="A0A9D1MQZ3"/>
<dbReference type="Pfam" id="PF03602">
    <property type="entry name" value="Cons_hypoth95"/>
    <property type="match status" value="1"/>
</dbReference>
<reference evidence="3" key="1">
    <citation type="submission" date="2020-10" db="EMBL/GenBank/DDBJ databases">
        <authorList>
            <person name="Gilroy R."/>
        </authorList>
    </citation>
    <scope>NUCLEOTIDE SEQUENCE</scope>
    <source>
        <strain evidence="3">CHK160-1198</strain>
    </source>
</reference>
<sequence length="184" mass="20705">MRIITGKAKGLKLFTPKDDRVRPTADRVKESIFNIIGTKIHQAVVLDLFGGTGNLGLEAWSRGAEQVVFIDENKNSLALIKKNIAKVGAEKNTKTIKGDALSVLKEFRKKGEKFDFIFADPPYDKGLVKLVIEKIVIEESLEVGGYLVLEHSMHEILPLELSVELVVIRQEKYGESIVTFLRWR</sequence>
<reference evidence="3" key="2">
    <citation type="journal article" date="2021" name="PeerJ">
        <title>Extensive microbial diversity within the chicken gut microbiome revealed by metagenomics and culture.</title>
        <authorList>
            <person name="Gilroy R."/>
            <person name="Ravi A."/>
            <person name="Getino M."/>
            <person name="Pursley I."/>
            <person name="Horton D.L."/>
            <person name="Alikhan N.F."/>
            <person name="Baker D."/>
            <person name="Gharbi K."/>
            <person name="Hall N."/>
            <person name="Watson M."/>
            <person name="Adriaenssens E.M."/>
            <person name="Foster-Nyarko E."/>
            <person name="Jarju S."/>
            <person name="Secka A."/>
            <person name="Antonio M."/>
            <person name="Oren A."/>
            <person name="Chaudhuri R.R."/>
            <person name="La Ragione R."/>
            <person name="Hildebrand F."/>
            <person name="Pallen M.J."/>
        </authorList>
    </citation>
    <scope>NUCLEOTIDE SEQUENCE</scope>
    <source>
        <strain evidence="3">CHK160-1198</strain>
    </source>
</reference>
<dbReference type="NCBIfam" id="TIGR00095">
    <property type="entry name" value="16S rRNA (guanine(966)-N(2))-methyltransferase RsmD"/>
    <property type="match status" value="1"/>
</dbReference>
<keyword evidence="2 3" id="KW-0808">Transferase</keyword>
<dbReference type="GO" id="GO:0052913">
    <property type="term" value="F:16S rRNA (guanine(966)-N(2))-methyltransferase activity"/>
    <property type="evidence" value="ECO:0007669"/>
    <property type="project" value="UniProtKB-EC"/>
</dbReference>
<dbReference type="InterPro" id="IPR029063">
    <property type="entry name" value="SAM-dependent_MTases_sf"/>
</dbReference>
<evidence type="ECO:0000313" key="3">
    <source>
        <dbReference type="EMBL" id="HIU64683.1"/>
    </source>
</evidence>
<dbReference type="PROSITE" id="PS00092">
    <property type="entry name" value="N6_MTASE"/>
    <property type="match status" value="1"/>
</dbReference>
<protein>
    <submittedName>
        <fullName evidence="3">16S rRNA (Guanine(966)-N(2))-methyltransferase RsmD</fullName>
        <ecNumber evidence="3">2.1.1.171</ecNumber>
    </submittedName>
</protein>
<organism evidence="3 4">
    <name type="scientific">Candidatus Avacidaminococcus intestinavium</name>
    <dbReference type="NCBI Taxonomy" id="2840684"/>
    <lineage>
        <taxon>Bacteria</taxon>
        <taxon>Bacillati</taxon>
        <taxon>Bacillota</taxon>
        <taxon>Negativicutes</taxon>
        <taxon>Acidaminococcales</taxon>
        <taxon>Acidaminococcaceae</taxon>
        <taxon>Acidaminococcaceae incertae sedis</taxon>
        <taxon>Candidatus Avacidaminococcus</taxon>
    </lineage>
</organism>
<comment type="caution">
    <text evidence="3">The sequence shown here is derived from an EMBL/GenBank/DDBJ whole genome shotgun (WGS) entry which is preliminary data.</text>
</comment>
<dbReference type="InterPro" id="IPR002052">
    <property type="entry name" value="DNA_methylase_N6_adenine_CS"/>
</dbReference>
<name>A0A9D1MQZ3_9FIRM</name>
<keyword evidence="1 3" id="KW-0489">Methyltransferase</keyword>
<dbReference type="PIRSF" id="PIRSF004553">
    <property type="entry name" value="CHP00095"/>
    <property type="match status" value="1"/>
</dbReference>
<dbReference type="EMBL" id="DVNI01000108">
    <property type="protein sequence ID" value="HIU64683.1"/>
    <property type="molecule type" value="Genomic_DNA"/>
</dbReference>
<dbReference type="EC" id="2.1.1.171" evidence="3"/>
<dbReference type="CDD" id="cd02440">
    <property type="entry name" value="AdoMet_MTases"/>
    <property type="match status" value="1"/>
</dbReference>
<evidence type="ECO:0000256" key="1">
    <source>
        <dbReference type="ARBA" id="ARBA00022603"/>
    </source>
</evidence>
<dbReference type="PANTHER" id="PTHR43542">
    <property type="entry name" value="METHYLTRANSFERASE"/>
    <property type="match status" value="1"/>
</dbReference>
<evidence type="ECO:0000313" key="4">
    <source>
        <dbReference type="Proteomes" id="UP000824099"/>
    </source>
</evidence>
<dbReference type="GO" id="GO:0003676">
    <property type="term" value="F:nucleic acid binding"/>
    <property type="evidence" value="ECO:0007669"/>
    <property type="project" value="InterPro"/>
</dbReference>
<dbReference type="SUPFAM" id="SSF53335">
    <property type="entry name" value="S-adenosyl-L-methionine-dependent methyltransferases"/>
    <property type="match status" value="1"/>
</dbReference>
<dbReference type="InterPro" id="IPR004398">
    <property type="entry name" value="RNA_MeTrfase_RsmD"/>
</dbReference>
<dbReference type="Proteomes" id="UP000824099">
    <property type="component" value="Unassembled WGS sequence"/>
</dbReference>
<dbReference type="PANTHER" id="PTHR43542:SF1">
    <property type="entry name" value="METHYLTRANSFERASE"/>
    <property type="match status" value="1"/>
</dbReference>
<dbReference type="Gene3D" id="3.40.50.150">
    <property type="entry name" value="Vaccinia Virus protein VP39"/>
    <property type="match status" value="1"/>
</dbReference>
<proteinExistence type="predicted"/>